<evidence type="ECO:0000313" key="2">
    <source>
        <dbReference type="Proteomes" id="UP001055072"/>
    </source>
</evidence>
<accession>A0ACB8TZQ0</accession>
<evidence type="ECO:0000313" key="1">
    <source>
        <dbReference type="EMBL" id="KAI0087501.1"/>
    </source>
</evidence>
<comment type="caution">
    <text evidence="1">The sequence shown here is derived from an EMBL/GenBank/DDBJ whole genome shotgun (WGS) entry which is preliminary data.</text>
</comment>
<sequence>MRDFARCKFRAGLPILKSFWAFRKWEFQRKWAKQQPQTRTCQIRHLPTSSSSKNVAFSRISLICSSSSTMQSDVEMLPEDPGSSSTPVVAEHPPTPTRHRSPIVVEDSSVPPSPSALEHSHTSAAPSSSGIDEGASVAATEKKKNKSSASRPPSTSGAKSKSSKLGPPRSPSPSPPPPLVRPPLQTVRLDIALGGPENYEVNIAALAKETGQRPPTPTPAAKRHDTSDDSHSEGDDEAEGQPKLKKRRKKKNAAQEYYDVTDPFIDDSELAVDERTFFAQTKQQGFYVSSGQVALLTDKSVGKKPKSRKVNIMAPAASVSAALSQAQLPLSLAPLSISNSSKPKDERGQDSPVVHPPDAGDIQNGESTSALKRKSSEGGESVMAGGSLSAVSGGSKKKRKVEIQPFHPELEEAIEELKGAISKGEYAIYLLDGYPEQWDTKGKFPPNIKPLLAQVALKAIILGEYDDNFFNLMPRIFPYNRFTMFKLIKRTVWRQHTDLLLERQNALIEELRKLSEEGFAKAQEDWKRSVSLWEKRHAKDAEGGEPGAEGPSQEGTPAPSDNQPTPNAQTAPLPSRTAADDGGNDTGMEMDDPQGLSAFYNGKGSAFAARDANPPQKKFRLTDRMKEIIWQLVCISNECCRLENEKNQLENNQQVVSDQGVRKTLYQKIVAAFPDGWLTSGQISREVSVMKKKYEKESAENE</sequence>
<dbReference type="EMBL" id="MU274917">
    <property type="protein sequence ID" value="KAI0087501.1"/>
    <property type="molecule type" value="Genomic_DNA"/>
</dbReference>
<organism evidence="1 2">
    <name type="scientific">Irpex rosettiformis</name>
    <dbReference type="NCBI Taxonomy" id="378272"/>
    <lineage>
        <taxon>Eukaryota</taxon>
        <taxon>Fungi</taxon>
        <taxon>Dikarya</taxon>
        <taxon>Basidiomycota</taxon>
        <taxon>Agaricomycotina</taxon>
        <taxon>Agaricomycetes</taxon>
        <taxon>Polyporales</taxon>
        <taxon>Irpicaceae</taxon>
        <taxon>Irpex</taxon>
    </lineage>
</organism>
<gene>
    <name evidence="1" type="ORF">BDY19DRAFT_907353</name>
</gene>
<protein>
    <submittedName>
        <fullName evidence="1">Uncharacterized protein</fullName>
    </submittedName>
</protein>
<reference evidence="1" key="1">
    <citation type="journal article" date="2021" name="Environ. Microbiol.">
        <title>Gene family expansions and transcriptome signatures uncover fungal adaptations to wood decay.</title>
        <authorList>
            <person name="Hage H."/>
            <person name="Miyauchi S."/>
            <person name="Viragh M."/>
            <person name="Drula E."/>
            <person name="Min B."/>
            <person name="Chaduli D."/>
            <person name="Navarro D."/>
            <person name="Favel A."/>
            <person name="Norest M."/>
            <person name="Lesage-Meessen L."/>
            <person name="Balint B."/>
            <person name="Merenyi Z."/>
            <person name="de Eugenio L."/>
            <person name="Morin E."/>
            <person name="Martinez A.T."/>
            <person name="Baldrian P."/>
            <person name="Stursova M."/>
            <person name="Martinez M.J."/>
            <person name="Novotny C."/>
            <person name="Magnuson J.K."/>
            <person name="Spatafora J.W."/>
            <person name="Maurice S."/>
            <person name="Pangilinan J."/>
            <person name="Andreopoulos W."/>
            <person name="LaButti K."/>
            <person name="Hundley H."/>
            <person name="Na H."/>
            <person name="Kuo A."/>
            <person name="Barry K."/>
            <person name="Lipzen A."/>
            <person name="Henrissat B."/>
            <person name="Riley R."/>
            <person name="Ahrendt S."/>
            <person name="Nagy L.G."/>
            <person name="Grigoriev I.V."/>
            <person name="Martin F."/>
            <person name="Rosso M.N."/>
        </authorList>
    </citation>
    <scope>NUCLEOTIDE SEQUENCE</scope>
    <source>
        <strain evidence="1">CBS 384.51</strain>
    </source>
</reference>
<dbReference type="Proteomes" id="UP001055072">
    <property type="component" value="Unassembled WGS sequence"/>
</dbReference>
<keyword evidence="2" id="KW-1185">Reference proteome</keyword>
<proteinExistence type="predicted"/>
<name>A0ACB8TZQ0_9APHY</name>